<feature type="binding site" evidence="9">
    <location>
        <begin position="33"/>
        <end position="38"/>
    </location>
    <ligand>
        <name>ATP</name>
        <dbReference type="ChEBI" id="CHEBI:30616"/>
    </ligand>
</feature>
<reference evidence="10 11" key="1">
    <citation type="submission" date="2017-02" db="EMBL/GenBank/DDBJ databases">
        <authorList>
            <person name="Peterson S.W."/>
        </authorList>
    </citation>
    <scope>NUCLEOTIDE SEQUENCE [LARGE SCALE GENOMIC DNA]</scope>
    <source>
        <strain evidence="10 11">ATCC 700135</strain>
    </source>
</reference>
<feature type="binding site" evidence="9">
    <location>
        <position position="70"/>
    </location>
    <ligand>
        <name>ATP</name>
        <dbReference type="ChEBI" id="CHEBI:30616"/>
    </ligand>
</feature>
<dbReference type="GO" id="GO:0009102">
    <property type="term" value="P:biotin biosynthetic process"/>
    <property type="evidence" value="ECO:0007669"/>
    <property type="project" value="UniProtKB-UniRule"/>
</dbReference>
<evidence type="ECO:0000256" key="8">
    <source>
        <dbReference type="ARBA" id="ARBA00047386"/>
    </source>
</evidence>
<dbReference type="GO" id="GO:0004141">
    <property type="term" value="F:dethiobiotin synthase activity"/>
    <property type="evidence" value="ECO:0007669"/>
    <property type="project" value="UniProtKB-UniRule"/>
</dbReference>
<keyword evidence="5 9" id="KW-0093">Biotin biosynthesis</keyword>
<feature type="binding site" evidence="9">
    <location>
        <position position="135"/>
    </location>
    <ligand>
        <name>Mg(2+)</name>
        <dbReference type="ChEBI" id="CHEBI:18420"/>
    </ligand>
</feature>
<dbReference type="PANTHER" id="PTHR43210">
    <property type="entry name" value="DETHIOBIOTIN SYNTHETASE"/>
    <property type="match status" value="1"/>
</dbReference>
<feature type="active site" evidence="9">
    <location>
        <position position="58"/>
    </location>
</feature>
<comment type="catalytic activity">
    <reaction evidence="8">
        <text>(7R,8S)-8-amino-7-(carboxyamino)nonanoate + ATP = (4R,5S)-dethiobiotin + ADP + phosphate + H(+)</text>
        <dbReference type="Rhea" id="RHEA:63684"/>
        <dbReference type="ChEBI" id="CHEBI:15378"/>
        <dbReference type="ChEBI" id="CHEBI:30616"/>
        <dbReference type="ChEBI" id="CHEBI:43474"/>
        <dbReference type="ChEBI" id="CHEBI:149470"/>
        <dbReference type="ChEBI" id="CHEBI:149473"/>
        <dbReference type="ChEBI" id="CHEBI:456216"/>
    </reaction>
</comment>
<evidence type="ECO:0000256" key="9">
    <source>
        <dbReference type="HAMAP-Rule" id="MF_00336"/>
    </source>
</evidence>
<dbReference type="HAMAP" id="MF_00336">
    <property type="entry name" value="BioD"/>
    <property type="match status" value="1"/>
</dbReference>
<evidence type="ECO:0000313" key="10">
    <source>
        <dbReference type="EMBL" id="SJZ48475.1"/>
    </source>
</evidence>
<dbReference type="NCBIfam" id="TIGR00347">
    <property type="entry name" value="bioD"/>
    <property type="match status" value="1"/>
</dbReference>
<comment type="pathway">
    <text evidence="9">Cofactor biosynthesis; biotin biosynthesis; biotin from 7,8-diaminononanoate: step 1/2.</text>
</comment>
<dbReference type="EMBL" id="FUWL01000006">
    <property type="protein sequence ID" value="SJZ48475.1"/>
    <property type="molecule type" value="Genomic_DNA"/>
</dbReference>
<evidence type="ECO:0000256" key="4">
    <source>
        <dbReference type="ARBA" id="ARBA00022741"/>
    </source>
</evidence>
<dbReference type="EC" id="6.3.3.3" evidence="9"/>
<dbReference type="PIRSF" id="PIRSF006755">
    <property type="entry name" value="DTB_synth"/>
    <property type="match status" value="1"/>
</dbReference>
<keyword evidence="4 9" id="KW-0547">Nucleotide-binding</keyword>
<dbReference type="Proteomes" id="UP000189956">
    <property type="component" value="Unassembled WGS sequence"/>
</dbReference>
<dbReference type="AlphaFoldDB" id="A0A1T4L192"/>
<keyword evidence="6 9" id="KW-0067">ATP-binding</keyword>
<comment type="function">
    <text evidence="9">Catalyzes a mechanistically unusual reaction, the ATP-dependent insertion of CO2 between the N7 and N8 nitrogen atoms of 7,8-diaminopelargonic acid (DAPA, also called 7,8-diammoniononanoate) to form a ureido ring.</text>
</comment>
<dbReference type="PANTHER" id="PTHR43210:SF2">
    <property type="entry name" value="ATP-DEPENDENT DETHIOBIOTIN SYNTHETASE BIOD 2"/>
    <property type="match status" value="1"/>
</dbReference>
<dbReference type="RefSeq" id="WP_025837391.1">
    <property type="nucleotide sequence ID" value="NZ_FUWL01000006.1"/>
</dbReference>
<dbReference type="Pfam" id="PF13500">
    <property type="entry name" value="AAA_26"/>
    <property type="match status" value="1"/>
</dbReference>
<feature type="binding site" evidence="9">
    <location>
        <begin position="195"/>
        <end position="196"/>
    </location>
    <ligand>
        <name>ATP</name>
        <dbReference type="ChEBI" id="CHEBI:30616"/>
    </ligand>
</feature>
<feature type="binding site" evidence="9">
    <location>
        <begin position="135"/>
        <end position="138"/>
    </location>
    <ligand>
        <name>ATP</name>
        <dbReference type="ChEBI" id="CHEBI:30616"/>
    </ligand>
</feature>
<dbReference type="SUPFAM" id="SSF52540">
    <property type="entry name" value="P-loop containing nucleoside triphosphate hydrolases"/>
    <property type="match status" value="1"/>
</dbReference>
<dbReference type="InterPro" id="IPR027417">
    <property type="entry name" value="P-loop_NTPase"/>
</dbReference>
<comment type="subunit">
    <text evidence="9">Homodimer.</text>
</comment>
<evidence type="ECO:0000313" key="11">
    <source>
        <dbReference type="Proteomes" id="UP000189956"/>
    </source>
</evidence>
<feature type="binding site" evidence="9">
    <location>
        <position position="70"/>
    </location>
    <ligand>
        <name>Mg(2+)</name>
        <dbReference type="ChEBI" id="CHEBI:18420"/>
    </ligand>
</feature>
<keyword evidence="3 9" id="KW-0479">Metal-binding</keyword>
<dbReference type="InterPro" id="IPR004472">
    <property type="entry name" value="DTB_synth_BioD"/>
</dbReference>
<protein>
    <recommendedName>
        <fullName evidence="9">ATP-dependent dethiobiotin synthetase BioD</fullName>
        <ecNumber evidence="9">6.3.3.3</ecNumber>
    </recommendedName>
    <alternativeName>
        <fullName evidence="9">DTB synthetase</fullName>
        <shortName evidence="9">DTBS</shortName>
    </alternativeName>
    <alternativeName>
        <fullName evidence="9">Dethiobiotin synthase</fullName>
    </alternativeName>
</protein>
<dbReference type="GO" id="GO:0000287">
    <property type="term" value="F:magnesium ion binding"/>
    <property type="evidence" value="ECO:0007669"/>
    <property type="project" value="UniProtKB-UniRule"/>
</dbReference>
<comment type="catalytic activity">
    <reaction evidence="9">
        <text>(7R,8S)-7,8-diammoniononanoate + CO2 + ATP = (4R,5S)-dethiobiotin + ADP + phosphate + 3 H(+)</text>
        <dbReference type="Rhea" id="RHEA:15805"/>
        <dbReference type="ChEBI" id="CHEBI:15378"/>
        <dbReference type="ChEBI" id="CHEBI:16526"/>
        <dbReference type="ChEBI" id="CHEBI:30616"/>
        <dbReference type="ChEBI" id="CHEBI:43474"/>
        <dbReference type="ChEBI" id="CHEBI:149469"/>
        <dbReference type="ChEBI" id="CHEBI:149473"/>
        <dbReference type="ChEBI" id="CHEBI:456216"/>
        <dbReference type="EC" id="6.3.3.3"/>
    </reaction>
</comment>
<feature type="binding site" evidence="9">
    <location>
        <position position="62"/>
    </location>
    <ligand>
        <name>substrate</name>
    </ligand>
</feature>
<gene>
    <name evidence="9" type="primary">bioD</name>
    <name evidence="10" type="ORF">SAMN02745205_00974</name>
</gene>
<evidence type="ECO:0000256" key="2">
    <source>
        <dbReference type="ARBA" id="ARBA00022598"/>
    </source>
</evidence>
<comment type="caution">
    <text evidence="9">Lacks conserved residue(s) required for the propagation of feature annotation.</text>
</comment>
<dbReference type="GO" id="GO:0005829">
    <property type="term" value="C:cytosol"/>
    <property type="evidence" value="ECO:0007669"/>
    <property type="project" value="TreeGrafter"/>
</dbReference>
<feature type="binding site" evidence="9">
    <location>
        <position position="37"/>
    </location>
    <ligand>
        <name>Mg(2+)</name>
        <dbReference type="ChEBI" id="CHEBI:18420"/>
    </ligand>
</feature>
<keyword evidence="1 9" id="KW-0963">Cytoplasm</keyword>
<evidence type="ECO:0000256" key="1">
    <source>
        <dbReference type="ARBA" id="ARBA00022490"/>
    </source>
</evidence>
<name>A0A1T4L192_PORCN</name>
<keyword evidence="7 9" id="KW-0460">Magnesium</keyword>
<organism evidence="10 11">
    <name type="scientific">Porphyromonas cangingivalis</name>
    <dbReference type="NCBI Taxonomy" id="36874"/>
    <lineage>
        <taxon>Bacteria</taxon>
        <taxon>Pseudomonadati</taxon>
        <taxon>Bacteroidota</taxon>
        <taxon>Bacteroidia</taxon>
        <taxon>Bacteroidales</taxon>
        <taxon>Porphyromonadaceae</taxon>
        <taxon>Porphyromonas</taxon>
    </lineage>
</organism>
<evidence type="ECO:0000256" key="3">
    <source>
        <dbReference type="ARBA" id="ARBA00022723"/>
    </source>
</evidence>
<accession>A0A1T4L192</accession>
<dbReference type="CDD" id="cd03109">
    <property type="entry name" value="DTBS"/>
    <property type="match status" value="1"/>
</dbReference>
<dbReference type="Gene3D" id="3.40.50.300">
    <property type="entry name" value="P-loop containing nucleotide triphosphate hydrolases"/>
    <property type="match status" value="1"/>
</dbReference>
<proteinExistence type="inferred from homology"/>
<comment type="cofactor">
    <cofactor evidence="9">
        <name>Mg(2+)</name>
        <dbReference type="ChEBI" id="CHEBI:18420"/>
    </cofactor>
</comment>
<dbReference type="GO" id="GO:0005524">
    <property type="term" value="F:ATP binding"/>
    <property type="evidence" value="ECO:0007669"/>
    <property type="project" value="UniProtKB-UniRule"/>
</dbReference>
<comment type="subcellular location">
    <subcellularLocation>
        <location evidence="9">Cytoplasm</location>
    </subcellularLocation>
</comment>
<keyword evidence="2 9" id="KW-0436">Ligase</keyword>
<sequence length="238" mass="26047">MKNNTHSPIELDGESLKELLPERAYFVTGIDTDSGKTVATAMLSRRLLDEGVDAITQKLIQTGCGGLSEDILSHRKIEGRGLTPEDHDGVTCPLVYSYPCSPHMAVCIDGKDLNLSKAQQSTAQLLSKYEKVLIEGAGGLMVPLTEEYITVDYISDEKLPVILVTTAKLGSINHTLLTLEVLKKRGLTLSALVYNKGISTDDNITAETERYLRAFVSHHHPEAHFITLNRITSVTEGV</sequence>
<evidence type="ECO:0000256" key="5">
    <source>
        <dbReference type="ARBA" id="ARBA00022756"/>
    </source>
</evidence>
<evidence type="ECO:0000256" key="7">
    <source>
        <dbReference type="ARBA" id="ARBA00022842"/>
    </source>
</evidence>
<dbReference type="UniPathway" id="UPA00078">
    <property type="reaction ID" value="UER00161"/>
</dbReference>
<evidence type="ECO:0000256" key="6">
    <source>
        <dbReference type="ARBA" id="ARBA00022840"/>
    </source>
</evidence>
<comment type="similarity">
    <text evidence="9">Belongs to the dethiobiotin synthetase family.</text>
</comment>